<dbReference type="EMBL" id="FNZZ01000007">
    <property type="protein sequence ID" value="SEL95602.1"/>
    <property type="molecule type" value="Genomic_DNA"/>
</dbReference>
<keyword evidence="3" id="KW-1185">Reference proteome</keyword>
<dbReference type="Pfam" id="PF03235">
    <property type="entry name" value="GmrSD_N"/>
    <property type="match status" value="1"/>
</dbReference>
<accession>A0A1H7UEV7</accession>
<reference evidence="3" key="1">
    <citation type="submission" date="2016-10" db="EMBL/GenBank/DDBJ databases">
        <authorList>
            <person name="Varghese N."/>
            <person name="Submissions S."/>
        </authorList>
    </citation>
    <scope>NUCLEOTIDE SEQUENCE [LARGE SCALE GENOMIC DNA]</scope>
    <source>
        <strain evidence="3">JS21-1</strain>
    </source>
</reference>
<organism evidence="2 3">
    <name type="scientific">Sphingomonas palmae</name>
    <dbReference type="NCBI Taxonomy" id="1855283"/>
    <lineage>
        <taxon>Bacteria</taxon>
        <taxon>Pseudomonadati</taxon>
        <taxon>Pseudomonadota</taxon>
        <taxon>Alphaproteobacteria</taxon>
        <taxon>Sphingomonadales</taxon>
        <taxon>Sphingomonadaceae</taxon>
        <taxon>Sphingomonas</taxon>
    </lineage>
</organism>
<name>A0A1H7UEV7_9SPHN</name>
<sequence length="541" mass="61114">MDTPLNASANNAGAVFSNNMFEIPRFQREYSWGEDEVDEFWTDLKNSLEMESYFVGLMIFTNPPSDIKGRKHVVDGQQRIITISLLANALYHEAIAKDRKALAERIQASFLRAIDYESDEQVSRVRLSDPADNLTFQSLLSTGSAPQASRDDRSVSAKMIASYNLLVKRVRDDLRPDPFKRLGRWTEFLTNRLYLAIFVHPNPDLAYQVYEVINTRGKDLTTADLLKNYILSQSGFEEGRRYDQWQEIAKQFSTDGANNFVQYIRHVVTVESGYVLPKDLFGFIAGRTTRAERAPPAPHRLMELLQSNLPLYLQMIDSTSGGPADSDALGVFSALSGLGVLTVRPILLACAQTNDPDAGMEHILRLVVRRMVVGNLGTGNVERKFGEAARLIRERRDWRAMVDGLNDLNPSREDFVNQLKKRSLNKALLSLLRRSIIQNTITPATDSFLHFIWTKNPPFGGLAENEGSYWASTIGNTFLSKLEKRPRTITDWESFKVDMLPTGADGEWTARLDQINRWDAHAIENLGIDLAAEAGRIWYDG</sequence>
<protein>
    <recommendedName>
        <fullName evidence="1">GmrSD restriction endonucleases N-terminal domain-containing protein</fullName>
    </recommendedName>
</protein>
<dbReference type="Proteomes" id="UP000199214">
    <property type="component" value="Unassembled WGS sequence"/>
</dbReference>
<dbReference type="OrthoDB" id="9798761at2"/>
<dbReference type="RefSeq" id="WP_093007735.1">
    <property type="nucleotide sequence ID" value="NZ_FNZZ01000007.1"/>
</dbReference>
<dbReference type="InterPro" id="IPR004919">
    <property type="entry name" value="GmrSD_N"/>
</dbReference>
<proteinExistence type="predicted"/>
<evidence type="ECO:0000313" key="2">
    <source>
        <dbReference type="EMBL" id="SEL95602.1"/>
    </source>
</evidence>
<evidence type="ECO:0000259" key="1">
    <source>
        <dbReference type="Pfam" id="PF03235"/>
    </source>
</evidence>
<gene>
    <name evidence="2" type="ORF">SAMN05216382_2973</name>
</gene>
<dbReference type="STRING" id="1855283.SAMN05216382_2973"/>
<dbReference type="PANTHER" id="PTHR35149:SF1">
    <property type="entry name" value="DUF5655 DOMAIN-CONTAINING PROTEIN"/>
    <property type="match status" value="1"/>
</dbReference>
<dbReference type="PANTHER" id="PTHR35149">
    <property type="entry name" value="SLL5132 PROTEIN"/>
    <property type="match status" value="1"/>
</dbReference>
<dbReference type="AlphaFoldDB" id="A0A1H7UEV7"/>
<evidence type="ECO:0000313" key="3">
    <source>
        <dbReference type="Proteomes" id="UP000199214"/>
    </source>
</evidence>
<feature type="domain" description="GmrSD restriction endonucleases N-terminal" evidence="1">
    <location>
        <begin position="17"/>
        <end position="230"/>
    </location>
</feature>